<evidence type="ECO:0000313" key="3">
    <source>
        <dbReference type="Proteomes" id="UP000604825"/>
    </source>
</evidence>
<name>A0A811QMJ6_9POAL</name>
<protein>
    <submittedName>
        <fullName evidence="2">Uncharacterized protein</fullName>
    </submittedName>
</protein>
<keyword evidence="3" id="KW-1185">Reference proteome</keyword>
<dbReference type="AlphaFoldDB" id="A0A811QMJ6"/>
<accession>A0A811QMJ6</accession>
<proteinExistence type="predicted"/>
<reference evidence="2" key="1">
    <citation type="submission" date="2020-10" db="EMBL/GenBank/DDBJ databases">
        <authorList>
            <person name="Han B."/>
            <person name="Lu T."/>
            <person name="Zhao Q."/>
            <person name="Huang X."/>
            <person name="Zhao Y."/>
        </authorList>
    </citation>
    <scope>NUCLEOTIDE SEQUENCE</scope>
</reference>
<evidence type="ECO:0000313" key="2">
    <source>
        <dbReference type="EMBL" id="CAD6260354.1"/>
    </source>
</evidence>
<organism evidence="2 3">
    <name type="scientific">Miscanthus lutarioriparius</name>
    <dbReference type="NCBI Taxonomy" id="422564"/>
    <lineage>
        <taxon>Eukaryota</taxon>
        <taxon>Viridiplantae</taxon>
        <taxon>Streptophyta</taxon>
        <taxon>Embryophyta</taxon>
        <taxon>Tracheophyta</taxon>
        <taxon>Spermatophyta</taxon>
        <taxon>Magnoliopsida</taxon>
        <taxon>Liliopsida</taxon>
        <taxon>Poales</taxon>
        <taxon>Poaceae</taxon>
        <taxon>PACMAD clade</taxon>
        <taxon>Panicoideae</taxon>
        <taxon>Andropogonodae</taxon>
        <taxon>Andropogoneae</taxon>
        <taxon>Saccharinae</taxon>
        <taxon>Miscanthus</taxon>
    </lineage>
</organism>
<comment type="caution">
    <text evidence="2">The sequence shown here is derived from an EMBL/GenBank/DDBJ whole genome shotgun (WGS) entry which is preliminary data.</text>
</comment>
<feature type="region of interest" description="Disordered" evidence="1">
    <location>
        <begin position="239"/>
        <end position="308"/>
    </location>
</feature>
<dbReference type="EMBL" id="CAJGYO010000011">
    <property type="protein sequence ID" value="CAD6260354.1"/>
    <property type="molecule type" value="Genomic_DNA"/>
</dbReference>
<evidence type="ECO:0000256" key="1">
    <source>
        <dbReference type="SAM" id="MobiDB-lite"/>
    </source>
</evidence>
<sequence>MSESERTRAPTPATTHPTQPPVTFVPPMTNPDARALALAASHPTHALVTIMASTANSDAPRDESIRLFQSDATAEDSRNDLDWGSIDDEDGAFKNLDPKEGKFQGVDLDLKQEDQAPMALPTCCPSSAPHEVAPVAIDALGSTTSALESVTCPGVVLPMGSIQVATFKHVEAVREETHLGLGSDTESDEGIGDALTLPDTQAGVQGTRAITTTTQDYKKKFHSKPKVDLLPKASSKGVDMFNGRKLQKKSAVDSNDVESSGTSTKHSKAISTEGMGGGRGRQRGRSRRPSTAYRPMLHEMDKLPPGFI</sequence>
<dbReference type="Proteomes" id="UP000604825">
    <property type="component" value="Unassembled WGS sequence"/>
</dbReference>
<feature type="region of interest" description="Disordered" evidence="1">
    <location>
        <begin position="1"/>
        <end position="29"/>
    </location>
</feature>
<gene>
    <name evidence="2" type="ORF">NCGR_LOCUS43788</name>
</gene>
<dbReference type="OrthoDB" id="10333841at2759"/>